<gene>
    <name evidence="6" type="ORF">P9B03_00040</name>
</gene>
<reference evidence="6 7" key="1">
    <citation type="submission" date="2023-03" db="EMBL/GenBank/DDBJ databases">
        <title>Bacillus Genome Sequencing.</title>
        <authorList>
            <person name="Dunlap C."/>
        </authorList>
    </citation>
    <scope>NUCLEOTIDE SEQUENCE [LARGE SCALE GENOMIC DNA]</scope>
    <source>
        <strain evidence="6 7">B-59205</strain>
    </source>
</reference>
<dbReference type="PANTHER" id="PTHR43280">
    <property type="entry name" value="ARAC-FAMILY TRANSCRIPTIONAL REGULATOR"/>
    <property type="match status" value="1"/>
</dbReference>
<dbReference type="Gene3D" id="1.10.10.60">
    <property type="entry name" value="Homeodomain-like"/>
    <property type="match status" value="2"/>
</dbReference>
<dbReference type="InterPro" id="IPR018062">
    <property type="entry name" value="HTH_AraC-typ_CS"/>
</dbReference>
<feature type="domain" description="Fe/B12 periplasmic-binding" evidence="5">
    <location>
        <begin position="233"/>
        <end position="497"/>
    </location>
</feature>
<name>A0AAW9NQ54_9BACL</name>
<dbReference type="EMBL" id="JARSFG010000001">
    <property type="protein sequence ID" value="MEC1176876.1"/>
    <property type="molecule type" value="Genomic_DNA"/>
</dbReference>
<dbReference type="Gene3D" id="3.40.50.1980">
    <property type="entry name" value="Nitrogenase molybdenum iron protein domain"/>
    <property type="match status" value="1"/>
</dbReference>
<dbReference type="InterPro" id="IPR002491">
    <property type="entry name" value="ABC_transptr_periplasmic_BD"/>
</dbReference>
<evidence type="ECO:0000256" key="1">
    <source>
        <dbReference type="ARBA" id="ARBA00023015"/>
    </source>
</evidence>
<evidence type="ECO:0000259" key="5">
    <source>
        <dbReference type="PROSITE" id="PS50983"/>
    </source>
</evidence>
<dbReference type="PROSITE" id="PS01124">
    <property type="entry name" value="HTH_ARAC_FAMILY_2"/>
    <property type="match status" value="1"/>
</dbReference>
<sequence length="499" mass="58046">MFVSKGEAIVTLGDVEYILSKNSMYICPSKTSLELKIAVENSVTAYVIQFEITENTTQSDTFINLHIEEMGGKLNLRSTYEVIELCNKLVELSKSPIKEDKLLEQAYFYMLLYAISKNRISSDQDLSSMLEKTKQHIQYHFSEPIQVKDLAQMMNISSKYYMELFRKQFAMSATQYLTQVRIEASKWLLIKEHKTLREIASEVGYKDEFYFSRRFKQEVGISPSVFMKSRRKNIAVLDSSFFGLLAPLHYIPVAAPLHPTWRSYYYKEFGDYVATHLVVGRTPAILNENIMLLQQKNKKYDVILCLDNLNAEQLTLLQGLGHVYQLAWNHLSWREQLFEVAQLLDAEYEANNWLAEYEQSVHKTVACLDAFCHQQTFLFLLVMGNGCYQYQDRSIQEVVLGDLDLQLATALTVEAQQPITIEQLADISPDVMMILVYEDEESMKTWSKMQVDEVWLEMKCIRNRDIYMLTHFPWRDYAPLPHLLIVKEIEKLLTSKSSL</sequence>
<dbReference type="GO" id="GO:0003700">
    <property type="term" value="F:DNA-binding transcription factor activity"/>
    <property type="evidence" value="ECO:0007669"/>
    <property type="project" value="InterPro"/>
</dbReference>
<accession>A0AAW9NQ54</accession>
<dbReference type="Proteomes" id="UP001344888">
    <property type="component" value="Unassembled WGS sequence"/>
</dbReference>
<evidence type="ECO:0000313" key="7">
    <source>
        <dbReference type="Proteomes" id="UP001344888"/>
    </source>
</evidence>
<keyword evidence="7" id="KW-1185">Reference proteome</keyword>
<dbReference type="PROSITE" id="PS50983">
    <property type="entry name" value="FE_B12_PBP"/>
    <property type="match status" value="1"/>
</dbReference>
<keyword evidence="1" id="KW-0805">Transcription regulation</keyword>
<protein>
    <submittedName>
        <fullName evidence="6">AraC family transcriptional regulator</fullName>
    </submittedName>
</protein>
<dbReference type="SUPFAM" id="SSF53807">
    <property type="entry name" value="Helical backbone' metal receptor"/>
    <property type="match status" value="1"/>
</dbReference>
<dbReference type="Pfam" id="PF01497">
    <property type="entry name" value="Peripla_BP_2"/>
    <property type="match status" value="1"/>
</dbReference>
<dbReference type="Pfam" id="PF12833">
    <property type="entry name" value="HTH_18"/>
    <property type="match status" value="1"/>
</dbReference>
<keyword evidence="3" id="KW-0804">Transcription</keyword>
<dbReference type="GO" id="GO:0043565">
    <property type="term" value="F:sequence-specific DNA binding"/>
    <property type="evidence" value="ECO:0007669"/>
    <property type="project" value="InterPro"/>
</dbReference>
<dbReference type="PANTHER" id="PTHR43280:SF28">
    <property type="entry name" value="HTH-TYPE TRANSCRIPTIONAL ACTIVATOR RHAS"/>
    <property type="match status" value="1"/>
</dbReference>
<evidence type="ECO:0000256" key="3">
    <source>
        <dbReference type="ARBA" id="ARBA00023163"/>
    </source>
</evidence>
<dbReference type="RefSeq" id="WP_326121041.1">
    <property type="nucleotide sequence ID" value="NZ_JARSFG010000001.1"/>
</dbReference>
<proteinExistence type="predicted"/>
<dbReference type="SUPFAM" id="SSF46689">
    <property type="entry name" value="Homeodomain-like"/>
    <property type="match status" value="2"/>
</dbReference>
<evidence type="ECO:0000313" key="6">
    <source>
        <dbReference type="EMBL" id="MEC1176876.1"/>
    </source>
</evidence>
<dbReference type="InterPro" id="IPR018060">
    <property type="entry name" value="HTH_AraC"/>
</dbReference>
<dbReference type="InterPro" id="IPR009057">
    <property type="entry name" value="Homeodomain-like_sf"/>
</dbReference>
<organism evidence="6 7">
    <name type="scientific">Metasolibacillus meyeri</name>
    <dbReference type="NCBI Taxonomy" id="1071052"/>
    <lineage>
        <taxon>Bacteria</taxon>
        <taxon>Bacillati</taxon>
        <taxon>Bacillota</taxon>
        <taxon>Bacilli</taxon>
        <taxon>Bacillales</taxon>
        <taxon>Caryophanaceae</taxon>
        <taxon>Metasolibacillus</taxon>
    </lineage>
</organism>
<evidence type="ECO:0000256" key="2">
    <source>
        <dbReference type="ARBA" id="ARBA00023125"/>
    </source>
</evidence>
<keyword evidence="2" id="KW-0238">DNA-binding</keyword>
<feature type="domain" description="HTH araC/xylS-type" evidence="4">
    <location>
        <begin position="131"/>
        <end position="229"/>
    </location>
</feature>
<dbReference type="PROSITE" id="PS00041">
    <property type="entry name" value="HTH_ARAC_FAMILY_1"/>
    <property type="match status" value="1"/>
</dbReference>
<dbReference type="AlphaFoldDB" id="A0AAW9NQ54"/>
<comment type="caution">
    <text evidence="6">The sequence shown here is derived from an EMBL/GenBank/DDBJ whole genome shotgun (WGS) entry which is preliminary data.</text>
</comment>
<dbReference type="SMART" id="SM00342">
    <property type="entry name" value="HTH_ARAC"/>
    <property type="match status" value="1"/>
</dbReference>
<evidence type="ECO:0000259" key="4">
    <source>
        <dbReference type="PROSITE" id="PS01124"/>
    </source>
</evidence>